<dbReference type="Pfam" id="PF01979">
    <property type="entry name" value="Amidohydro_1"/>
    <property type="match status" value="1"/>
</dbReference>
<organism evidence="4">
    <name type="scientific">Singulisphaera sp. Ch08</name>
    <dbReference type="NCBI Taxonomy" id="3120278"/>
    <lineage>
        <taxon>Bacteria</taxon>
        <taxon>Pseudomonadati</taxon>
        <taxon>Planctomycetota</taxon>
        <taxon>Planctomycetia</taxon>
        <taxon>Isosphaerales</taxon>
        <taxon>Isosphaeraceae</taxon>
        <taxon>Singulisphaera</taxon>
    </lineage>
</organism>
<name>A0AAU7C855_9BACT</name>
<keyword evidence="1" id="KW-0732">Signal</keyword>
<dbReference type="PANTHER" id="PTHR43135:SF3">
    <property type="entry name" value="ALPHA-D-RIBOSE 1-METHYLPHOSPHONATE 5-TRIPHOSPHATE DIPHOSPHATASE"/>
    <property type="match status" value="1"/>
</dbReference>
<proteinExistence type="predicted"/>
<dbReference type="Pfam" id="PF07969">
    <property type="entry name" value="Amidohydro_3"/>
    <property type="match status" value="1"/>
</dbReference>
<dbReference type="SUPFAM" id="SSF51556">
    <property type="entry name" value="Metallo-dependent hydrolases"/>
    <property type="match status" value="2"/>
</dbReference>
<dbReference type="RefSeq" id="WP_406694133.1">
    <property type="nucleotide sequence ID" value="NZ_CP155447.1"/>
</dbReference>
<dbReference type="Gene3D" id="2.30.40.10">
    <property type="entry name" value="Urease, subunit C, domain 1"/>
    <property type="match status" value="1"/>
</dbReference>
<dbReference type="InterPro" id="IPR032466">
    <property type="entry name" value="Metal_Hydrolase"/>
</dbReference>
<evidence type="ECO:0000256" key="1">
    <source>
        <dbReference type="SAM" id="SignalP"/>
    </source>
</evidence>
<dbReference type="InterPro" id="IPR006680">
    <property type="entry name" value="Amidohydro-rel"/>
</dbReference>
<sequence>MRTIHGRLSVLLVLLAMSRGVARGDEPAFQVFRGATVLTATGGEIVDADLVVRGGQIVAIGKRGEVDVPDGAQVQDVAGKVIIPGLVDTHSHIGIYPKPGIEAHSDGNEMTGPVQSGIRALDAIWPDDPGIRMALAGGVTTANIMPGSGNVIGGQTLYVKLRGGPITTMMVTPGTPEGGIKMANGENPKRAYGSKNQAPGTRMRTAALQREQLLKAEDYRRKWQAFRKTKAEGGEKARTATEPERDLAMESLVEVLDRKRTVHFHTHRADDIMTVVRLADEFGFEVVVQHGTEAYKVADELAKRKVGVSLTILDSPGGKPEVDGLLEQNAAILEKAGVPIAVNTDDFVTESRFLLRTASLAVRGGLSEASALRALTLTPAKMLHLERRIGSIEPGKDADFLVLSGRPFRVYTQVLQTYIEGKKRYDRNDPAQASYAIGGFALPDSTTRPKPAIPLKVPTGVKPPAVQNAPDIKPDSRRIAIRAGRLHTVGGPAIEDGLVIIEDGKIQYAGKAEGVDVAEGTPLLSAAVVTPGLIDTHTVVGVSGRLNIAADQDQDEKSDPNQADARILDSFNPAEPLLEFALRHGVTLIQAMPGPVDVIGGQAGIFRTHGVTAEGMKVRVPSAIVFNLGEVPKSSYPGKAPGTRMGTAALIRNALTAAANDRKKRAAAKEGSEPDHNLKHEALGLLLEKKVPAVFAAHRADDLATALRLADEFSLDLVLSQATEGYLLADAIAQAKVPVLVHPTMQRPGTPETFNTTLNNAAILADKGIPVAITSAYEGYVPKTRLPLYEAAIAMANGLGYERALKAVTLDAAKILKVDAEYGSLEPGKVADVVLFDGDPFEYASHVSHVLLGGKLVYDRAVEAKRPLRGLSSDLFVEPACCLAH</sequence>
<dbReference type="GO" id="GO:0016810">
    <property type="term" value="F:hydrolase activity, acting on carbon-nitrogen (but not peptide) bonds"/>
    <property type="evidence" value="ECO:0007669"/>
    <property type="project" value="InterPro"/>
</dbReference>
<dbReference type="InterPro" id="IPR013108">
    <property type="entry name" value="Amidohydro_3"/>
</dbReference>
<feature type="domain" description="Amidohydrolase-related" evidence="2">
    <location>
        <begin position="81"/>
        <end position="407"/>
    </location>
</feature>
<dbReference type="EMBL" id="CP155447">
    <property type="protein sequence ID" value="XBH01431.1"/>
    <property type="molecule type" value="Genomic_DNA"/>
</dbReference>
<feature type="chain" id="PRO_5043447899" evidence="1">
    <location>
        <begin position="25"/>
        <end position="885"/>
    </location>
</feature>
<evidence type="ECO:0000313" key="4">
    <source>
        <dbReference type="EMBL" id="XBH01431.1"/>
    </source>
</evidence>
<accession>A0AAU7C855</accession>
<reference evidence="4" key="1">
    <citation type="submission" date="2024-05" db="EMBL/GenBank/DDBJ databases">
        <title>Planctomycetes of the genus Singulisphaera possess chitinolytic capabilities.</title>
        <authorList>
            <person name="Ivanova A."/>
        </authorList>
    </citation>
    <scope>NUCLEOTIDE SEQUENCE</scope>
    <source>
        <strain evidence="4">Ch08T</strain>
    </source>
</reference>
<evidence type="ECO:0000259" key="3">
    <source>
        <dbReference type="Pfam" id="PF07969"/>
    </source>
</evidence>
<dbReference type="InterPro" id="IPR011059">
    <property type="entry name" value="Metal-dep_hydrolase_composite"/>
</dbReference>
<evidence type="ECO:0000259" key="2">
    <source>
        <dbReference type="Pfam" id="PF01979"/>
    </source>
</evidence>
<dbReference type="SUPFAM" id="SSF51338">
    <property type="entry name" value="Composite domain of metallo-dependent hydrolases"/>
    <property type="match status" value="2"/>
</dbReference>
<dbReference type="CDD" id="cd01309">
    <property type="entry name" value="Met_dep_hydrolase_C"/>
    <property type="match status" value="1"/>
</dbReference>
<feature type="signal peptide" evidence="1">
    <location>
        <begin position="1"/>
        <end position="24"/>
    </location>
</feature>
<dbReference type="PANTHER" id="PTHR43135">
    <property type="entry name" value="ALPHA-D-RIBOSE 1-METHYLPHOSPHONATE 5-TRIPHOSPHATE DIPHOSPHATASE"/>
    <property type="match status" value="1"/>
</dbReference>
<dbReference type="InterPro" id="IPR051781">
    <property type="entry name" value="Metallo-dep_Hydrolase"/>
</dbReference>
<dbReference type="AlphaFoldDB" id="A0AAU7C855"/>
<dbReference type="Gene3D" id="3.20.20.140">
    <property type="entry name" value="Metal-dependent hydrolases"/>
    <property type="match status" value="2"/>
</dbReference>
<feature type="domain" description="Amidohydrolase 3" evidence="3">
    <location>
        <begin position="796"/>
        <end position="858"/>
    </location>
</feature>
<gene>
    <name evidence="4" type="ORF">V5E97_24115</name>
</gene>
<protein>
    <submittedName>
        <fullName evidence="4">Amidohydrolase family protein</fullName>
    </submittedName>
</protein>